<evidence type="ECO:0000313" key="2">
    <source>
        <dbReference type="EMBL" id="CAI9111429.1"/>
    </source>
</evidence>
<keyword evidence="1" id="KW-0808">Transferase</keyword>
<accession>A0AAV1DUC1</accession>
<dbReference type="PANTHER" id="PTHR48049:SF60">
    <property type="entry name" value="UDP-GLYCOSYLTRANSFERASE 91B1"/>
    <property type="match status" value="1"/>
</dbReference>
<evidence type="ECO:0000256" key="1">
    <source>
        <dbReference type="ARBA" id="ARBA00022676"/>
    </source>
</evidence>
<organism evidence="2 3">
    <name type="scientific">Oldenlandia corymbosa var. corymbosa</name>
    <dbReference type="NCBI Taxonomy" id="529605"/>
    <lineage>
        <taxon>Eukaryota</taxon>
        <taxon>Viridiplantae</taxon>
        <taxon>Streptophyta</taxon>
        <taxon>Embryophyta</taxon>
        <taxon>Tracheophyta</taxon>
        <taxon>Spermatophyta</taxon>
        <taxon>Magnoliopsida</taxon>
        <taxon>eudicotyledons</taxon>
        <taxon>Gunneridae</taxon>
        <taxon>Pentapetalae</taxon>
        <taxon>asterids</taxon>
        <taxon>lamiids</taxon>
        <taxon>Gentianales</taxon>
        <taxon>Rubiaceae</taxon>
        <taxon>Rubioideae</taxon>
        <taxon>Spermacoceae</taxon>
        <taxon>Hedyotis-Oldenlandia complex</taxon>
        <taxon>Oldenlandia</taxon>
    </lineage>
</organism>
<dbReference type="SUPFAM" id="SSF53756">
    <property type="entry name" value="UDP-Glycosyltransferase/glycogen phosphorylase"/>
    <property type="match status" value="1"/>
</dbReference>
<dbReference type="FunFam" id="3.40.50.2000:FF:000088">
    <property type="entry name" value="Glycosyltransferase"/>
    <property type="match status" value="1"/>
</dbReference>
<dbReference type="GO" id="GO:0035251">
    <property type="term" value="F:UDP-glucosyltransferase activity"/>
    <property type="evidence" value="ECO:0007669"/>
    <property type="project" value="InterPro"/>
</dbReference>
<keyword evidence="1" id="KW-0328">Glycosyltransferase</keyword>
<dbReference type="Gene3D" id="3.40.50.2000">
    <property type="entry name" value="Glycogen Phosphorylase B"/>
    <property type="match status" value="1"/>
</dbReference>
<reference evidence="2" key="1">
    <citation type="submission" date="2023-03" db="EMBL/GenBank/DDBJ databases">
        <authorList>
            <person name="Julca I."/>
        </authorList>
    </citation>
    <scope>NUCLEOTIDE SEQUENCE</scope>
</reference>
<proteinExistence type="predicted"/>
<protein>
    <submittedName>
        <fullName evidence="2">OLC1v1011650C1</fullName>
    </submittedName>
</protein>
<dbReference type="AlphaFoldDB" id="A0AAV1DUC1"/>
<dbReference type="InterPro" id="IPR050481">
    <property type="entry name" value="UDP-glycosyltransf_plant"/>
</dbReference>
<gene>
    <name evidence="2" type="ORF">OLC1_LOCUS18831</name>
</gene>
<name>A0AAV1DUC1_OLDCO</name>
<evidence type="ECO:0000313" key="3">
    <source>
        <dbReference type="Proteomes" id="UP001161247"/>
    </source>
</evidence>
<keyword evidence="3" id="KW-1185">Reference proteome</keyword>
<dbReference type="Proteomes" id="UP001161247">
    <property type="component" value="Chromosome 6"/>
</dbReference>
<dbReference type="EMBL" id="OX459123">
    <property type="protein sequence ID" value="CAI9111429.1"/>
    <property type="molecule type" value="Genomic_DNA"/>
</dbReference>
<dbReference type="PANTHER" id="PTHR48049">
    <property type="entry name" value="GLYCOSYLTRANSFERASE"/>
    <property type="match status" value="1"/>
</dbReference>
<sequence>MASHSMMKIMAKPEGTKLRIAMFPWLAFGHIIPFLEYAKFLAEKGHKITFISTTRNIDRLPKIPPSLAPSIEFVKLPMPRIEELPENAEATMDVHNDDIEYLKKAYDGLEPKLIGFLEKSPPDLIIYDFAPYWLPEKAAKLGISCVFFSIFNAWFFGFFGSTDMCLNGSDPRKTPEDFMVPAPWVPFENKVAYRRFEVDWMMATGKSNASGVSDILRAAIIMKNSDAVIIRHCLEFEGQWLKLLEDLHNTPVIPLGLMPPPPPAVTGGSDDNSETWVFIRSWLNVPESKSREAKKTGRTPVIRWLTR</sequence>